<dbReference type="PANTHER" id="PTHR10336:SF153">
    <property type="entry name" value="PHOSPHOINOSITIDE PHOSPHOLIPASE C"/>
    <property type="match status" value="1"/>
</dbReference>
<reference evidence="20" key="1">
    <citation type="submission" date="2025-08" db="UniProtKB">
        <authorList>
            <consortium name="Ensembl"/>
        </authorList>
    </citation>
    <scope>IDENTIFICATION</scope>
</reference>
<evidence type="ECO:0000256" key="14">
    <source>
        <dbReference type="ARBA" id="ARBA00023674"/>
    </source>
</evidence>
<organism evidence="20 21">
    <name type="scientific">Astyanax mexicanus</name>
    <name type="common">Blind cave fish</name>
    <name type="synonym">Astyanax fasciatus mexicanus</name>
    <dbReference type="NCBI Taxonomy" id="7994"/>
    <lineage>
        <taxon>Eukaryota</taxon>
        <taxon>Metazoa</taxon>
        <taxon>Chordata</taxon>
        <taxon>Craniata</taxon>
        <taxon>Vertebrata</taxon>
        <taxon>Euteleostomi</taxon>
        <taxon>Actinopterygii</taxon>
        <taxon>Neopterygii</taxon>
        <taxon>Teleostei</taxon>
        <taxon>Ostariophysi</taxon>
        <taxon>Characiformes</taxon>
        <taxon>Characoidei</taxon>
        <taxon>Acestrorhamphidae</taxon>
        <taxon>Acestrorhamphinae</taxon>
        <taxon>Astyanax</taxon>
    </lineage>
</organism>
<dbReference type="CDD" id="cd00275">
    <property type="entry name" value="C2_PLC_like"/>
    <property type="match status" value="1"/>
</dbReference>
<evidence type="ECO:0000256" key="12">
    <source>
        <dbReference type="ARBA" id="ARBA00023136"/>
    </source>
</evidence>
<feature type="domain" description="C2" evidence="17">
    <location>
        <begin position="418"/>
        <end position="547"/>
    </location>
</feature>
<dbReference type="SMART" id="SM00233">
    <property type="entry name" value="PH"/>
    <property type="match status" value="1"/>
</dbReference>
<keyword evidence="5" id="KW-0963">Cytoplasm</keyword>
<dbReference type="GO" id="GO:0016042">
    <property type="term" value="P:lipid catabolic process"/>
    <property type="evidence" value="ECO:0007669"/>
    <property type="project" value="UniProtKB-KW"/>
</dbReference>
<evidence type="ECO:0000256" key="2">
    <source>
        <dbReference type="ARBA" id="ARBA00004170"/>
    </source>
</evidence>
<keyword evidence="11 15" id="KW-0443">Lipid metabolism</keyword>
<dbReference type="InterPro" id="IPR002048">
    <property type="entry name" value="EF_hand_dom"/>
</dbReference>
<dbReference type="InterPro" id="IPR000909">
    <property type="entry name" value="PLipase_C_PInositol-sp_X_dom"/>
</dbReference>
<feature type="domain" description="PH" evidence="16">
    <location>
        <begin position="38"/>
        <end position="146"/>
    </location>
</feature>
<keyword evidence="7" id="KW-0677">Repeat</keyword>
<dbReference type="InterPro" id="IPR011992">
    <property type="entry name" value="EF-hand-dom_pair"/>
</dbReference>
<evidence type="ECO:0000256" key="11">
    <source>
        <dbReference type="ARBA" id="ARBA00023098"/>
    </source>
</evidence>
<dbReference type="Gene3D" id="2.60.40.150">
    <property type="entry name" value="C2 domain"/>
    <property type="match status" value="1"/>
</dbReference>
<dbReference type="FunFam" id="2.30.29.30:FF:000088">
    <property type="entry name" value="Phosphoinositide phospholipase C"/>
    <property type="match status" value="1"/>
</dbReference>
<dbReference type="PROSITE" id="PS50004">
    <property type="entry name" value="C2"/>
    <property type="match status" value="1"/>
</dbReference>
<dbReference type="Pfam" id="PF00388">
    <property type="entry name" value="PI-PLC-X"/>
    <property type="match status" value="1"/>
</dbReference>
<keyword evidence="6" id="KW-0479">Metal-binding</keyword>
<evidence type="ECO:0000256" key="10">
    <source>
        <dbReference type="ARBA" id="ARBA00022963"/>
    </source>
</evidence>
<protein>
    <recommendedName>
        <fullName evidence="4 15">Phosphoinositide phospholipase C</fullName>
        <ecNumber evidence="4 15">3.1.4.11</ecNumber>
    </recommendedName>
</protein>
<keyword evidence="9" id="KW-0106">Calcium</keyword>
<evidence type="ECO:0000256" key="7">
    <source>
        <dbReference type="ARBA" id="ARBA00022737"/>
    </source>
</evidence>
<dbReference type="Pfam" id="PF00168">
    <property type="entry name" value="C2"/>
    <property type="match status" value="1"/>
</dbReference>
<dbReference type="EC" id="3.1.4.11" evidence="4 15"/>
<dbReference type="AlphaFoldDB" id="A0A8B9H822"/>
<name>A0A8B9H822_ASTMX</name>
<dbReference type="Ensembl" id="ENSAMXT00005007271.1">
    <property type="protein sequence ID" value="ENSAMXP00005006420.1"/>
    <property type="gene ID" value="ENSAMXG00005003821.1"/>
</dbReference>
<keyword evidence="12" id="KW-0472">Membrane</keyword>
<feature type="domain" description="PI-PLC Y-box" evidence="18">
    <location>
        <begin position="390"/>
        <end position="417"/>
    </location>
</feature>
<dbReference type="SMART" id="SM00149">
    <property type="entry name" value="PLCYc"/>
    <property type="match status" value="1"/>
</dbReference>
<dbReference type="Gene3D" id="1.10.238.10">
    <property type="entry name" value="EF-hand"/>
    <property type="match status" value="2"/>
</dbReference>
<dbReference type="Gene3D" id="3.20.20.190">
    <property type="entry name" value="Phosphatidylinositol (PI) phosphodiesterase"/>
    <property type="match status" value="2"/>
</dbReference>
<dbReference type="FunFam" id="2.60.40.150:FF:000058">
    <property type="entry name" value="Phosphoinositide phospholipase C"/>
    <property type="match status" value="1"/>
</dbReference>
<evidence type="ECO:0000256" key="1">
    <source>
        <dbReference type="ARBA" id="ARBA00001913"/>
    </source>
</evidence>
<evidence type="ECO:0000259" key="16">
    <source>
        <dbReference type="PROSITE" id="PS50003"/>
    </source>
</evidence>
<dbReference type="GO" id="GO:0005737">
    <property type="term" value="C:cytoplasm"/>
    <property type="evidence" value="ECO:0007669"/>
    <property type="project" value="UniProtKB-SubCell"/>
</dbReference>
<dbReference type="PRINTS" id="PR00390">
    <property type="entry name" value="PHPHLIPASEC"/>
</dbReference>
<proteinExistence type="predicted"/>
<dbReference type="Proteomes" id="UP000694621">
    <property type="component" value="Unplaced"/>
</dbReference>
<dbReference type="InterPro" id="IPR018247">
    <property type="entry name" value="EF_Hand_1_Ca_BS"/>
</dbReference>
<evidence type="ECO:0000259" key="17">
    <source>
        <dbReference type="PROSITE" id="PS50004"/>
    </source>
</evidence>
<evidence type="ECO:0000256" key="15">
    <source>
        <dbReference type="RuleBase" id="RU361133"/>
    </source>
</evidence>
<dbReference type="SUPFAM" id="SSF51695">
    <property type="entry name" value="PLC-like phosphodiesterases"/>
    <property type="match status" value="2"/>
</dbReference>
<dbReference type="GO" id="GO:0005886">
    <property type="term" value="C:plasma membrane"/>
    <property type="evidence" value="ECO:0007669"/>
    <property type="project" value="TreeGrafter"/>
</dbReference>
<dbReference type="PROSITE" id="PS50222">
    <property type="entry name" value="EF_HAND_2"/>
    <property type="match status" value="1"/>
</dbReference>
<dbReference type="InterPro" id="IPR035892">
    <property type="entry name" value="C2_domain_sf"/>
</dbReference>
<evidence type="ECO:0000256" key="5">
    <source>
        <dbReference type="ARBA" id="ARBA00022490"/>
    </source>
</evidence>
<dbReference type="Gene3D" id="2.30.29.30">
    <property type="entry name" value="Pleckstrin-homology domain (PH domain)/Phosphotyrosine-binding domain (PTB)"/>
    <property type="match status" value="1"/>
</dbReference>
<dbReference type="PROSITE" id="PS00018">
    <property type="entry name" value="EF_HAND_1"/>
    <property type="match status" value="1"/>
</dbReference>
<dbReference type="InterPro" id="IPR001849">
    <property type="entry name" value="PH_domain"/>
</dbReference>
<dbReference type="PROSITE" id="PS50008">
    <property type="entry name" value="PIPLC_Y_DOMAIN"/>
    <property type="match status" value="1"/>
</dbReference>
<evidence type="ECO:0000256" key="8">
    <source>
        <dbReference type="ARBA" id="ARBA00022801"/>
    </source>
</evidence>
<evidence type="ECO:0000256" key="13">
    <source>
        <dbReference type="ARBA" id="ARBA00023224"/>
    </source>
</evidence>
<dbReference type="GO" id="GO:0035556">
    <property type="term" value="P:intracellular signal transduction"/>
    <property type="evidence" value="ECO:0007669"/>
    <property type="project" value="InterPro"/>
</dbReference>
<dbReference type="SUPFAM" id="SSF47473">
    <property type="entry name" value="EF-hand"/>
    <property type="match status" value="1"/>
</dbReference>
<dbReference type="PANTHER" id="PTHR10336">
    <property type="entry name" value="PHOSPHOINOSITIDE-SPECIFIC PHOSPHOLIPASE C FAMILY PROTEIN"/>
    <property type="match status" value="1"/>
</dbReference>
<evidence type="ECO:0000259" key="19">
    <source>
        <dbReference type="PROSITE" id="PS50222"/>
    </source>
</evidence>
<evidence type="ECO:0000259" key="18">
    <source>
        <dbReference type="PROSITE" id="PS50008"/>
    </source>
</evidence>
<dbReference type="InterPro" id="IPR001192">
    <property type="entry name" value="PI-PLC_fam"/>
</dbReference>
<dbReference type="GO" id="GO:0004435">
    <property type="term" value="F:phosphatidylinositol-4,5-bisphosphate phospholipase C activity"/>
    <property type="evidence" value="ECO:0007669"/>
    <property type="project" value="UniProtKB-EC"/>
</dbReference>
<evidence type="ECO:0000256" key="6">
    <source>
        <dbReference type="ARBA" id="ARBA00022723"/>
    </source>
</evidence>
<keyword evidence="10 15" id="KW-0442">Lipid degradation</keyword>
<dbReference type="GO" id="GO:0005509">
    <property type="term" value="F:calcium ion binding"/>
    <property type="evidence" value="ECO:0007669"/>
    <property type="project" value="InterPro"/>
</dbReference>
<evidence type="ECO:0000256" key="4">
    <source>
        <dbReference type="ARBA" id="ARBA00012368"/>
    </source>
</evidence>
<dbReference type="InterPro" id="IPR000008">
    <property type="entry name" value="C2_dom"/>
</dbReference>
<dbReference type="InterPro" id="IPR011993">
    <property type="entry name" value="PH-like_dom_sf"/>
</dbReference>
<dbReference type="Pfam" id="PF00169">
    <property type="entry name" value="PH"/>
    <property type="match status" value="1"/>
</dbReference>
<dbReference type="SMART" id="SM00239">
    <property type="entry name" value="C2"/>
    <property type="match status" value="1"/>
</dbReference>
<dbReference type="PROSITE" id="PS50007">
    <property type="entry name" value="PIPLC_X_DOMAIN"/>
    <property type="match status" value="1"/>
</dbReference>
<evidence type="ECO:0000313" key="21">
    <source>
        <dbReference type="Proteomes" id="UP000694621"/>
    </source>
</evidence>
<dbReference type="InterPro" id="IPR001711">
    <property type="entry name" value="PLipase_C_Pinositol-sp_Y"/>
</dbReference>
<keyword evidence="8 15" id="KW-0378">Hydrolase</keyword>
<comment type="subcellular location">
    <subcellularLocation>
        <location evidence="3">Cytoplasm</location>
    </subcellularLocation>
    <subcellularLocation>
        <location evidence="2">Membrane</location>
        <topology evidence="2">Peripheral membrane protein</topology>
    </subcellularLocation>
</comment>
<evidence type="ECO:0000256" key="3">
    <source>
        <dbReference type="ARBA" id="ARBA00004496"/>
    </source>
</evidence>
<evidence type="ECO:0000256" key="9">
    <source>
        <dbReference type="ARBA" id="ARBA00022837"/>
    </source>
</evidence>
<keyword evidence="13" id="KW-0807">Transducer</keyword>
<dbReference type="InterPro" id="IPR015359">
    <property type="entry name" value="PLC_EF-hand-like"/>
</dbReference>
<dbReference type="SMART" id="SM00148">
    <property type="entry name" value="PLCXc"/>
    <property type="match status" value="1"/>
</dbReference>
<comment type="catalytic activity">
    <reaction evidence="14">
        <text>a 1,2-diacyl-sn-glycero-3-phospho-(1D-myo-inositol-4,5-bisphosphate) + H2O = 1D-myo-inositol 1,4,5-trisphosphate + a 1,2-diacyl-sn-glycerol + H(+)</text>
        <dbReference type="Rhea" id="RHEA:33179"/>
        <dbReference type="ChEBI" id="CHEBI:15377"/>
        <dbReference type="ChEBI" id="CHEBI:15378"/>
        <dbReference type="ChEBI" id="CHEBI:17815"/>
        <dbReference type="ChEBI" id="CHEBI:58456"/>
        <dbReference type="ChEBI" id="CHEBI:203600"/>
        <dbReference type="EC" id="3.1.4.11"/>
    </reaction>
    <physiologicalReaction direction="left-to-right" evidence="14">
        <dbReference type="Rhea" id="RHEA:33180"/>
    </physiologicalReaction>
</comment>
<dbReference type="InterPro" id="IPR017946">
    <property type="entry name" value="PLC-like_Pdiesterase_TIM-brl"/>
</dbReference>
<comment type="cofactor">
    <cofactor evidence="1">
        <name>Ca(2+)</name>
        <dbReference type="ChEBI" id="CHEBI:29108"/>
    </cofactor>
</comment>
<dbReference type="PROSITE" id="PS50003">
    <property type="entry name" value="PH_DOMAIN"/>
    <property type="match status" value="1"/>
</dbReference>
<feature type="domain" description="EF-hand" evidence="19">
    <location>
        <begin position="143"/>
        <end position="178"/>
    </location>
</feature>
<dbReference type="SUPFAM" id="SSF50729">
    <property type="entry name" value="PH domain-like"/>
    <property type="match status" value="1"/>
</dbReference>
<dbReference type="FunFam" id="1.10.238.10:FF:000005">
    <property type="entry name" value="Phosphoinositide phospholipase C"/>
    <property type="match status" value="1"/>
</dbReference>
<dbReference type="SUPFAM" id="SSF49562">
    <property type="entry name" value="C2 domain (Calcium/lipid-binding domain, CaLB)"/>
    <property type="match status" value="1"/>
</dbReference>
<evidence type="ECO:0000313" key="20">
    <source>
        <dbReference type="Ensembl" id="ENSAMXP00005006420.1"/>
    </source>
</evidence>
<sequence length="579" mass="66369">MQLYNNKYNTIFSNKPTNVATSPNIQQLPNVDDDEDVQAMMQGSTMLKIGSPNWKWRCFLKLEDDKITICHHSKKSLKKSKTFKVEDVESVQEGCHSERQRSYEGFLPEEYCLTVVFKKNLKSLDLQCKSREEAQHWARGIRTLQQRMNNMSHKADLNNDGVLTFEEMKTLLQMVNIDLDEQHASQLFKECDQSGDMLLENEEIETFCCRLLQRPELENVFDQYSSKSHVLSTVKLRKFLKEQGEDSTLVHAENLILTYELDESAKQAQKMTLGGFTMYMLSKNNDIFDPEHDKIYQDMSRPLSHYFISSSHNTYLTKDQLVGESSTEPYIWALTQGCRCVELDCWDGDKEPVIFHGHTLTTKVPFKEVVKTIADYAFKVRIVRIKRVMTDGEQMDLNRGRFLPNGRCGYVLKPSFLCQTDTEFNPDNKGGGPGHNHTLLTIQIISAQQLPKPENGKLKSIVDPMVWIEIHGVPIDNSKEKTKRIDNNGFNPTWNETFTFKLHVPELVLVRFVVEDHDHHSKNDFLGQFTLPFTSMQAGYRHVRLLGADGSSLSPASLFVHVKVTSNYGSPKHAASPKA</sequence>
<accession>A0A8B9H822</accession>
<dbReference type="Pfam" id="PF09279">
    <property type="entry name" value="EF-hand_like"/>
    <property type="match status" value="1"/>
</dbReference>